<comment type="function">
    <text evidence="6">Component of the cytoplasmic LSM1-LSM7 complex which is involved in mRNA degradation.</text>
</comment>
<sequence>MVILRDGRKLIGILRSFDQYANLVLQETTERIYVDQVYGDIPRGVFIVRGENVVLLGEMDQNRKSDLNLKKVSAIEAFNKQKIQNDQRRAREKAQCRALYKLGFRHLSFYFCLYGYKYYVVLTNKYNEDISIDGMDRFLFIYSTMFSNRKLDRLCIYESCSACYLRF</sequence>
<dbReference type="GO" id="GO:1990904">
    <property type="term" value="C:ribonucleoprotein complex"/>
    <property type="evidence" value="ECO:0007669"/>
    <property type="project" value="UniProtKB-KW"/>
</dbReference>
<evidence type="ECO:0000259" key="7">
    <source>
        <dbReference type="PROSITE" id="PS52002"/>
    </source>
</evidence>
<dbReference type="SUPFAM" id="SSF50182">
    <property type="entry name" value="Sm-like ribonucleoproteins"/>
    <property type="match status" value="1"/>
</dbReference>
<dbReference type="GO" id="GO:0000932">
    <property type="term" value="C:P-body"/>
    <property type="evidence" value="ECO:0007669"/>
    <property type="project" value="UniProtKB-SubCell"/>
</dbReference>
<evidence type="ECO:0000256" key="5">
    <source>
        <dbReference type="ARBA" id="ARBA00023274"/>
    </source>
</evidence>
<evidence type="ECO:0000313" key="9">
    <source>
        <dbReference type="Proteomes" id="UP000663699"/>
    </source>
</evidence>
<comment type="subunit">
    <text evidence="6">Component of the heptameric LSM1-LSM7 complex that forms a seven-membered ring structure with a donut shape.</text>
</comment>
<evidence type="ECO:0000256" key="3">
    <source>
        <dbReference type="ARBA" id="ARBA00022664"/>
    </source>
</evidence>
<evidence type="ECO:0000256" key="2">
    <source>
        <dbReference type="ARBA" id="ARBA00022490"/>
    </source>
</evidence>
<accession>A0A899FYM6</accession>
<evidence type="ECO:0000256" key="4">
    <source>
        <dbReference type="ARBA" id="ARBA00022884"/>
    </source>
</evidence>
<organism evidence="8 9">
    <name type="scientific">Pneumocystis wakefieldiae</name>
    <dbReference type="NCBI Taxonomy" id="38082"/>
    <lineage>
        <taxon>Eukaryota</taxon>
        <taxon>Fungi</taxon>
        <taxon>Dikarya</taxon>
        <taxon>Ascomycota</taxon>
        <taxon>Taphrinomycotina</taxon>
        <taxon>Pneumocystomycetes</taxon>
        <taxon>Pneumocystaceae</taxon>
        <taxon>Pneumocystis</taxon>
    </lineage>
</organism>
<dbReference type="GO" id="GO:1990726">
    <property type="term" value="C:Lsm1-7-Pat1 complex"/>
    <property type="evidence" value="ECO:0007669"/>
    <property type="project" value="TreeGrafter"/>
</dbReference>
<dbReference type="PANTHER" id="PTHR15588">
    <property type="entry name" value="LSM1"/>
    <property type="match status" value="1"/>
</dbReference>
<dbReference type="InterPro" id="IPR010920">
    <property type="entry name" value="LSM_dom_sf"/>
</dbReference>
<protein>
    <recommendedName>
        <fullName evidence="6">U6 snRNA-associated Sm-like protein LSm1</fullName>
    </recommendedName>
</protein>
<dbReference type="Pfam" id="PF01423">
    <property type="entry name" value="LSM"/>
    <property type="match status" value="1"/>
</dbReference>
<evidence type="ECO:0000313" key="8">
    <source>
        <dbReference type="EMBL" id="QSL65606.1"/>
    </source>
</evidence>
<keyword evidence="3 6" id="KW-0507">mRNA processing</keyword>
<keyword evidence="2 6" id="KW-0963">Cytoplasm</keyword>
<dbReference type="InterPro" id="IPR044642">
    <property type="entry name" value="PTHR15588"/>
</dbReference>
<dbReference type="OrthoDB" id="10263346at2759"/>
<feature type="domain" description="Sm" evidence="7">
    <location>
        <begin position="1"/>
        <end position="62"/>
    </location>
</feature>
<dbReference type="SMART" id="SM00651">
    <property type="entry name" value="Sm"/>
    <property type="match status" value="1"/>
</dbReference>
<reference evidence="8" key="1">
    <citation type="submission" date="2020-06" db="EMBL/GenBank/DDBJ databases">
        <title>Genomes of multiple members of Pneumocystis genus reveal paths to human pathogen Pneumocystis jirovecii.</title>
        <authorList>
            <person name="Cisse O.H."/>
            <person name="Ma L."/>
            <person name="Dekker J."/>
            <person name="Khil P."/>
            <person name="Jo J."/>
            <person name="Brenchley J."/>
            <person name="Blair R."/>
            <person name="Pahar B."/>
            <person name="Chabe M."/>
            <person name="Van Rompay K.A."/>
            <person name="Keesler R."/>
            <person name="Sukura A."/>
            <person name="Hirsch V."/>
            <person name="Kutty G."/>
            <person name="Liu Y."/>
            <person name="Peng L."/>
            <person name="Chen J."/>
            <person name="Song J."/>
            <person name="Weissenbacher-Lang C."/>
            <person name="Xu J."/>
            <person name="Upham N.S."/>
            <person name="Stajich J.E."/>
            <person name="Cuomo C.A."/>
            <person name="Cushion M.T."/>
            <person name="Kovacs J.A."/>
        </authorList>
    </citation>
    <scope>NUCLEOTIDE SEQUENCE</scope>
    <source>
        <strain evidence="8">2A</strain>
    </source>
</reference>
<keyword evidence="9" id="KW-1185">Reference proteome</keyword>
<dbReference type="InterPro" id="IPR034104">
    <property type="entry name" value="Lsm1"/>
</dbReference>
<dbReference type="Gene3D" id="2.30.30.100">
    <property type="match status" value="1"/>
</dbReference>
<dbReference type="AlphaFoldDB" id="A0A899FYM6"/>
<dbReference type="CDD" id="cd01728">
    <property type="entry name" value="LSm1"/>
    <property type="match status" value="1"/>
</dbReference>
<dbReference type="InterPro" id="IPR001163">
    <property type="entry name" value="Sm_dom_euk/arc"/>
</dbReference>
<dbReference type="PROSITE" id="PS52002">
    <property type="entry name" value="SM"/>
    <property type="match status" value="1"/>
</dbReference>
<dbReference type="PANTHER" id="PTHR15588:SF8">
    <property type="entry name" value="U6 SNRNA-ASSOCIATED SM-LIKE PROTEIN LSM1"/>
    <property type="match status" value="1"/>
</dbReference>
<keyword evidence="4 6" id="KW-0694">RNA-binding</keyword>
<evidence type="ECO:0000256" key="1">
    <source>
        <dbReference type="ARBA" id="ARBA00006850"/>
    </source>
</evidence>
<comment type="subcellular location">
    <subcellularLocation>
        <location evidence="6">Cytoplasm</location>
    </subcellularLocation>
    <subcellularLocation>
        <location evidence="6">Cytoplasm</location>
        <location evidence="6">P-body</location>
    </subcellularLocation>
</comment>
<proteinExistence type="inferred from homology"/>
<dbReference type="GO" id="GO:0006397">
    <property type="term" value="P:mRNA processing"/>
    <property type="evidence" value="ECO:0007669"/>
    <property type="project" value="UniProtKB-UniRule"/>
</dbReference>
<comment type="similarity">
    <text evidence="1 6">Belongs to the snRNP Sm proteins family.</text>
</comment>
<evidence type="ECO:0000256" key="6">
    <source>
        <dbReference type="RuleBase" id="RU365047"/>
    </source>
</evidence>
<name>A0A899FYM6_9ASCO</name>
<dbReference type="EMBL" id="CP054538">
    <property type="protein sequence ID" value="QSL65606.1"/>
    <property type="molecule type" value="Genomic_DNA"/>
</dbReference>
<keyword evidence="5 6" id="KW-0687">Ribonucleoprotein</keyword>
<dbReference type="InterPro" id="IPR047575">
    <property type="entry name" value="Sm"/>
</dbReference>
<dbReference type="Proteomes" id="UP000663699">
    <property type="component" value="Chromosome 7"/>
</dbReference>
<dbReference type="GO" id="GO:0003729">
    <property type="term" value="F:mRNA binding"/>
    <property type="evidence" value="ECO:0007669"/>
    <property type="project" value="TreeGrafter"/>
</dbReference>
<gene>
    <name evidence="6" type="primary">LSM1</name>
    <name evidence="8" type="ORF">MERGE_002919</name>
</gene>
<dbReference type="GO" id="GO:0000290">
    <property type="term" value="P:deadenylation-dependent decapping of nuclear-transcribed mRNA"/>
    <property type="evidence" value="ECO:0007669"/>
    <property type="project" value="TreeGrafter"/>
</dbReference>